<sequence length="373" mass="42723">MTTEVPKQDDELNDARIEIYVRMNDDHEKDYCFSVGIDDDFHSLLKIFDTLTLSLRPSIFYKQKPIGFKISNDPGYLTENGGLLFTSKSSDNSKPVKLSDKISEHCWPGHLVLPVWKEDNFKFYNFSLILLLWLYTDLPDTWSPTPGICLTNQVSKILSIIIENVFNNSKLAADIYAETIPYSTGLTAQYVFFSVHILKIIFIFLFAWTGLYNPYSINPLVNAKVPKLDESKKNDLIAVGWTGSRKATIDEFREFYREYRIKEVGGIVKASRAGLFETLGNPGITLSENEGFQSDLKNETRLTDLKSSNLFTLNYEFFEEIGVEFEKLLSGSSTNPNQDIKNFRKYGPLKSSKIIKDIYSHRKQVQLESAKEK</sequence>
<evidence type="ECO:0000256" key="1">
    <source>
        <dbReference type="SAM" id="Phobius"/>
    </source>
</evidence>
<keyword evidence="1" id="KW-1133">Transmembrane helix</keyword>
<reference evidence="2" key="1">
    <citation type="journal article" date="2021" name="Open Biol.">
        <title>Shared evolutionary footprints suggest mitochondrial oxidative damage underlies multiple complex I losses in fungi.</title>
        <authorList>
            <person name="Schikora-Tamarit M.A."/>
            <person name="Marcet-Houben M."/>
            <person name="Nosek J."/>
            <person name="Gabaldon T."/>
        </authorList>
    </citation>
    <scope>NUCLEOTIDE SEQUENCE</scope>
    <source>
        <strain evidence="2">CBS6341</strain>
    </source>
</reference>
<proteinExistence type="predicted"/>
<gene>
    <name evidence="2" type="ORF">WICMUC_003118</name>
</gene>
<organism evidence="2 3">
    <name type="scientific">Wickerhamomyces mucosus</name>
    <dbReference type="NCBI Taxonomy" id="1378264"/>
    <lineage>
        <taxon>Eukaryota</taxon>
        <taxon>Fungi</taxon>
        <taxon>Dikarya</taxon>
        <taxon>Ascomycota</taxon>
        <taxon>Saccharomycotina</taxon>
        <taxon>Saccharomycetes</taxon>
        <taxon>Phaffomycetales</taxon>
        <taxon>Wickerhamomycetaceae</taxon>
        <taxon>Wickerhamomyces</taxon>
    </lineage>
</organism>
<protein>
    <recommendedName>
        <fullName evidence="4">Glucose-signaling factor 2</fullName>
    </recommendedName>
</protein>
<evidence type="ECO:0000313" key="3">
    <source>
        <dbReference type="Proteomes" id="UP000769528"/>
    </source>
</evidence>
<comment type="caution">
    <text evidence="2">The sequence shown here is derived from an EMBL/GenBank/DDBJ whole genome shotgun (WGS) entry which is preliminary data.</text>
</comment>
<dbReference type="AlphaFoldDB" id="A0A9P8PMC5"/>
<reference evidence="2" key="2">
    <citation type="submission" date="2021-01" db="EMBL/GenBank/DDBJ databases">
        <authorList>
            <person name="Schikora-Tamarit M.A."/>
        </authorList>
    </citation>
    <scope>NUCLEOTIDE SEQUENCE</scope>
    <source>
        <strain evidence="2">CBS6341</strain>
    </source>
</reference>
<dbReference type="EMBL" id="JAEUBF010000838">
    <property type="protein sequence ID" value="KAH3674702.1"/>
    <property type="molecule type" value="Genomic_DNA"/>
</dbReference>
<dbReference type="InterPro" id="IPR022757">
    <property type="entry name" value="Gsf2"/>
</dbReference>
<keyword evidence="1" id="KW-0472">Membrane</keyword>
<feature type="transmembrane region" description="Helical" evidence="1">
    <location>
        <begin position="190"/>
        <end position="211"/>
    </location>
</feature>
<keyword evidence="3" id="KW-1185">Reference proteome</keyword>
<accession>A0A9P8PMC5</accession>
<evidence type="ECO:0000313" key="2">
    <source>
        <dbReference type="EMBL" id="KAH3674702.1"/>
    </source>
</evidence>
<dbReference type="OrthoDB" id="4076669at2759"/>
<keyword evidence="1" id="KW-0812">Transmembrane</keyword>
<dbReference type="Pfam" id="PF11055">
    <property type="entry name" value="Gsf2"/>
    <property type="match status" value="1"/>
</dbReference>
<name>A0A9P8PMC5_9ASCO</name>
<dbReference type="Proteomes" id="UP000769528">
    <property type="component" value="Unassembled WGS sequence"/>
</dbReference>
<evidence type="ECO:0008006" key="4">
    <source>
        <dbReference type="Google" id="ProtNLM"/>
    </source>
</evidence>